<evidence type="ECO:0000313" key="1">
    <source>
        <dbReference type="EMBL" id="KAH7232255.1"/>
    </source>
</evidence>
<dbReference type="RefSeq" id="XP_046043915.1">
    <property type="nucleotide sequence ID" value="XM_046193993.1"/>
</dbReference>
<dbReference type="GeneID" id="70223947"/>
<name>A0A9P9G331_FUSRE</name>
<protein>
    <submittedName>
        <fullName evidence="1">Uncharacterized protein</fullName>
    </submittedName>
</protein>
<dbReference type="Proteomes" id="UP000720189">
    <property type="component" value="Unassembled WGS sequence"/>
</dbReference>
<evidence type="ECO:0000313" key="2">
    <source>
        <dbReference type="Proteomes" id="UP000720189"/>
    </source>
</evidence>
<accession>A0A9P9G331</accession>
<proteinExistence type="predicted"/>
<keyword evidence="2" id="KW-1185">Reference proteome</keyword>
<comment type="caution">
    <text evidence="1">The sequence shown here is derived from an EMBL/GenBank/DDBJ whole genome shotgun (WGS) entry which is preliminary data.</text>
</comment>
<dbReference type="AlphaFoldDB" id="A0A9P9G331"/>
<reference evidence="1" key="1">
    <citation type="journal article" date="2021" name="Nat. Commun.">
        <title>Genetic determinants of endophytism in the Arabidopsis root mycobiome.</title>
        <authorList>
            <person name="Mesny F."/>
            <person name="Miyauchi S."/>
            <person name="Thiergart T."/>
            <person name="Pickel B."/>
            <person name="Atanasova L."/>
            <person name="Karlsson M."/>
            <person name="Huettel B."/>
            <person name="Barry K.W."/>
            <person name="Haridas S."/>
            <person name="Chen C."/>
            <person name="Bauer D."/>
            <person name="Andreopoulos W."/>
            <person name="Pangilinan J."/>
            <person name="LaButti K."/>
            <person name="Riley R."/>
            <person name="Lipzen A."/>
            <person name="Clum A."/>
            <person name="Drula E."/>
            <person name="Henrissat B."/>
            <person name="Kohler A."/>
            <person name="Grigoriev I.V."/>
            <person name="Martin F.M."/>
            <person name="Hacquard S."/>
        </authorList>
    </citation>
    <scope>NUCLEOTIDE SEQUENCE</scope>
    <source>
        <strain evidence="1">MPI-CAGE-AT-0023</strain>
    </source>
</reference>
<gene>
    <name evidence="1" type="ORF">BKA55DRAFT_580887</name>
</gene>
<sequence length="254" mass="28300">MESSNLNFDSYPPLYPDSGLALDTQLSMYQYPCPDAEANNWTLPTIPHKSPPVVFSWLYMPTPLAYSHIHQSSAASAVVFPSYPIINWPYQTGSFSYGEWPQNLTGVYPKTDYGLSSLQCDSGPQQVDQNPFQQASGQCNGTVAPWSTAEHFGTIVAEAPTTETQALNCLCPKDRFLVDCRLKGMEWTAITAEYNKRWKPKTAGALTPITTGYNKRRKPKTASGLRAQLCRIAQKHPVIKRILKPRSRKAPKPS</sequence>
<organism evidence="1 2">
    <name type="scientific">Fusarium redolens</name>
    <dbReference type="NCBI Taxonomy" id="48865"/>
    <lineage>
        <taxon>Eukaryota</taxon>
        <taxon>Fungi</taxon>
        <taxon>Dikarya</taxon>
        <taxon>Ascomycota</taxon>
        <taxon>Pezizomycotina</taxon>
        <taxon>Sordariomycetes</taxon>
        <taxon>Hypocreomycetidae</taxon>
        <taxon>Hypocreales</taxon>
        <taxon>Nectriaceae</taxon>
        <taxon>Fusarium</taxon>
        <taxon>Fusarium redolens species complex</taxon>
    </lineage>
</organism>
<dbReference type="EMBL" id="JAGMUX010000019">
    <property type="protein sequence ID" value="KAH7232255.1"/>
    <property type="molecule type" value="Genomic_DNA"/>
</dbReference>
<dbReference type="OrthoDB" id="5000174at2759"/>